<reference evidence="1" key="1">
    <citation type="submission" date="2023-03" db="EMBL/GenBank/DDBJ databases">
        <title>Massive genome expansion in bonnet fungi (Mycena s.s.) driven by repeated elements and novel gene families across ecological guilds.</title>
        <authorList>
            <consortium name="Lawrence Berkeley National Laboratory"/>
            <person name="Harder C.B."/>
            <person name="Miyauchi S."/>
            <person name="Viragh M."/>
            <person name="Kuo A."/>
            <person name="Thoen E."/>
            <person name="Andreopoulos B."/>
            <person name="Lu D."/>
            <person name="Skrede I."/>
            <person name="Drula E."/>
            <person name="Henrissat B."/>
            <person name="Morin E."/>
            <person name="Kohler A."/>
            <person name="Barry K."/>
            <person name="LaButti K."/>
            <person name="Morin E."/>
            <person name="Salamov A."/>
            <person name="Lipzen A."/>
            <person name="Mereny Z."/>
            <person name="Hegedus B."/>
            <person name="Baldrian P."/>
            <person name="Stursova M."/>
            <person name="Weitz H."/>
            <person name="Taylor A."/>
            <person name="Grigoriev I.V."/>
            <person name="Nagy L.G."/>
            <person name="Martin F."/>
            <person name="Kauserud H."/>
        </authorList>
    </citation>
    <scope>NUCLEOTIDE SEQUENCE</scope>
    <source>
        <strain evidence="1">CBHHK182m</strain>
    </source>
</reference>
<dbReference type="Proteomes" id="UP001215598">
    <property type="component" value="Unassembled WGS sequence"/>
</dbReference>
<keyword evidence="2" id="KW-1185">Reference proteome</keyword>
<evidence type="ECO:0000313" key="2">
    <source>
        <dbReference type="Proteomes" id="UP001215598"/>
    </source>
</evidence>
<organism evidence="1 2">
    <name type="scientific">Mycena metata</name>
    <dbReference type="NCBI Taxonomy" id="1033252"/>
    <lineage>
        <taxon>Eukaryota</taxon>
        <taxon>Fungi</taxon>
        <taxon>Dikarya</taxon>
        <taxon>Basidiomycota</taxon>
        <taxon>Agaricomycotina</taxon>
        <taxon>Agaricomycetes</taxon>
        <taxon>Agaricomycetidae</taxon>
        <taxon>Agaricales</taxon>
        <taxon>Marasmiineae</taxon>
        <taxon>Mycenaceae</taxon>
        <taxon>Mycena</taxon>
    </lineage>
</organism>
<evidence type="ECO:0000313" key="1">
    <source>
        <dbReference type="EMBL" id="KAJ7731016.1"/>
    </source>
</evidence>
<comment type="caution">
    <text evidence="1">The sequence shown here is derived from an EMBL/GenBank/DDBJ whole genome shotgun (WGS) entry which is preliminary data.</text>
</comment>
<protein>
    <submittedName>
        <fullName evidence="1">Uncharacterized protein</fullName>
    </submittedName>
</protein>
<accession>A0AAD7MUB3</accession>
<sequence length="123" mass="13110">MLFYPSAVLARIIWPLFVVNALGTCTASHACVVLFISRALALPLAPARSACSRPLRLLPPRCPSLRATVPPFSSTTIPALLPIAFAPVAPAQLLPPLPPACPRPLAPAPVRLPRRSWHLSTTP</sequence>
<name>A0AAD7MUB3_9AGAR</name>
<dbReference type="EMBL" id="JARKIB010000155">
    <property type="protein sequence ID" value="KAJ7731016.1"/>
    <property type="molecule type" value="Genomic_DNA"/>
</dbReference>
<gene>
    <name evidence="1" type="ORF">B0H16DRAFT_1733434</name>
</gene>
<proteinExistence type="predicted"/>
<dbReference type="AlphaFoldDB" id="A0AAD7MUB3"/>